<accession>A0A9P8W514</accession>
<feature type="compositionally biased region" description="Polar residues" evidence="10">
    <location>
        <begin position="42"/>
        <end position="51"/>
    </location>
</feature>
<dbReference type="SMART" id="SM00184">
    <property type="entry name" value="RING"/>
    <property type="match status" value="1"/>
</dbReference>
<evidence type="ECO:0000256" key="8">
    <source>
        <dbReference type="ARBA" id="ARBA00022840"/>
    </source>
</evidence>
<evidence type="ECO:0000256" key="9">
    <source>
        <dbReference type="PROSITE-ProRule" id="PRU00175"/>
    </source>
</evidence>
<evidence type="ECO:0000259" key="12">
    <source>
        <dbReference type="PROSITE" id="PS51192"/>
    </source>
</evidence>
<dbReference type="SMART" id="SM00487">
    <property type="entry name" value="DEXDc"/>
    <property type="match status" value="1"/>
</dbReference>
<dbReference type="InterPro" id="IPR027370">
    <property type="entry name" value="Znf-RING_euk"/>
</dbReference>
<dbReference type="SUPFAM" id="SSF52540">
    <property type="entry name" value="P-loop containing nucleoside triphosphate hydrolases"/>
    <property type="match status" value="2"/>
</dbReference>
<dbReference type="GO" id="GO:0000724">
    <property type="term" value="P:double-strand break repair via homologous recombination"/>
    <property type="evidence" value="ECO:0007669"/>
    <property type="project" value="TreeGrafter"/>
</dbReference>
<dbReference type="GO" id="GO:0008270">
    <property type="term" value="F:zinc ion binding"/>
    <property type="evidence" value="ECO:0007669"/>
    <property type="project" value="UniProtKB-KW"/>
</dbReference>
<sequence length="1114" mass="125118">MAGFPAFPFTNDDSYFFWSPADIAADLFLQDDEQQDFPTVMTTPIRSNGVSRQDEGSLSVPNRKRNYASTSLYAPAGPSKSRRTAPVHTFDPFSPSQANGDGGEAEFIDLTGDDDDEELNSHYIVGEQIKVEKLREQELADRELAQRLSSQESPVPGPFTIPAQHNAYDHLMGRRPPCSSDTVPLADEFADSPEPLDCDPEPATFQMPGAYQPRWDSSIPTRPHSQTPVTPATPATPMANSMARGYGSAMQPLARMPYELPIHRPQEMQMPVNTNLYNTIGPNQGNGPLPRPVPSHREFGNAVYPPPRPSLPPTYGVPSSLSDIISRTSMFDYANGVDDYGNPLPEQLTDFLQDAYHDPRMSEKELDDLLQNIRPDMDIPEMNRDGTPAGLKRPLYPHQELAIAWMKKMETGSNKGGILADDMGLGKTISTLALILARPATGRPKTNLIVAPVALIRQWKEEIQTKTKLSHRLSVLIHHGKKSTTEELLSYDVVLTTYGTVASELKRLDKYFKDNENRNIDMNNDKHLAEKCPLLHPKKAKFYRIILDEAQCIKNKNTQTAKACHKLKATYRWCLTGTPMMNGVNELFSLLQFLQIKPYCKWEEFRQAFGVLFGRHGDPKSTAMSRLRALLKAIMLRRKKNSTLDGKPILKLPEKTEEIIYAKLSPDELNFYNQLEVKSQVLFSKYLREGSIGKNYSNILVLLLRLRQACCHPHLNLDVDDAATSMSDEELQAIVKTLDAAIVERIKGIESFECPICYDVVPSPTFFVPCGHDSCSECLCRIAENASALNIQEGNEDTKAKCPVCRGAFDPAKCFSYEAFKKVHMPESIQAAKSEAGESDDDDDGESESDATLSGDDEVDKRGNLKGFVIPDDIDSEPEEDSKRKTTKKPNKKKKKGKGKKKNVTDIKPSMLKTLRKEAYKNRAAFDKYMKYLRKTWLPAAKVTECIELLKRISETGEKTIIFSQWTLLLDLLEVAMKREDMDGMERYDGSMSATDRDRAAHSFREDKRVKVMLVSLRAGNAGLNLTAASRVIIMDPFWNPYIEMQAVDRAYRIGQQREVKVYRILTASTVEDRIVELQNKKKDIVEAALDEAEGVKIGRLSTSELKFLFNGRS</sequence>
<dbReference type="GO" id="GO:0005634">
    <property type="term" value="C:nucleus"/>
    <property type="evidence" value="ECO:0007669"/>
    <property type="project" value="TreeGrafter"/>
</dbReference>
<dbReference type="GO" id="GO:0005737">
    <property type="term" value="C:cytoplasm"/>
    <property type="evidence" value="ECO:0007669"/>
    <property type="project" value="TreeGrafter"/>
</dbReference>
<evidence type="ECO:0000256" key="5">
    <source>
        <dbReference type="ARBA" id="ARBA00022801"/>
    </source>
</evidence>
<dbReference type="SMART" id="SM00490">
    <property type="entry name" value="HELICc"/>
    <property type="match status" value="1"/>
</dbReference>
<comment type="similarity">
    <text evidence="1">Belongs to the SNF2/RAD54 helicase family.</text>
</comment>
<evidence type="ECO:0000256" key="4">
    <source>
        <dbReference type="ARBA" id="ARBA00022771"/>
    </source>
</evidence>
<dbReference type="PROSITE" id="PS50089">
    <property type="entry name" value="ZF_RING_2"/>
    <property type="match status" value="1"/>
</dbReference>
<evidence type="ECO:0000256" key="10">
    <source>
        <dbReference type="SAM" id="MobiDB-lite"/>
    </source>
</evidence>
<keyword evidence="5" id="KW-0378">Hydrolase</keyword>
<dbReference type="CDD" id="cd16449">
    <property type="entry name" value="RING-HC"/>
    <property type="match status" value="1"/>
</dbReference>
<dbReference type="Pfam" id="PF00176">
    <property type="entry name" value="SNF2-rel_dom"/>
    <property type="match status" value="1"/>
</dbReference>
<dbReference type="InterPro" id="IPR027417">
    <property type="entry name" value="P-loop_NTPase"/>
</dbReference>
<comment type="caution">
    <text evidence="14">The sequence shown here is derived from an EMBL/GenBank/DDBJ whole genome shotgun (WGS) entry which is preliminary data.</text>
</comment>
<keyword evidence="7" id="KW-0862">Zinc</keyword>
<gene>
    <name evidence="14" type="ORF">B0T10DRAFT_64757</name>
</gene>
<dbReference type="EMBL" id="JAGPYM010000013">
    <property type="protein sequence ID" value="KAH6887982.1"/>
    <property type="molecule type" value="Genomic_DNA"/>
</dbReference>
<dbReference type="CDD" id="cd18793">
    <property type="entry name" value="SF2_C_SNF"/>
    <property type="match status" value="1"/>
</dbReference>
<dbReference type="GO" id="GO:0005524">
    <property type="term" value="F:ATP binding"/>
    <property type="evidence" value="ECO:0007669"/>
    <property type="project" value="UniProtKB-KW"/>
</dbReference>
<keyword evidence="2" id="KW-0479">Metal-binding</keyword>
<dbReference type="InterPro" id="IPR013083">
    <property type="entry name" value="Znf_RING/FYVE/PHD"/>
</dbReference>
<evidence type="ECO:0000313" key="14">
    <source>
        <dbReference type="EMBL" id="KAH6887982.1"/>
    </source>
</evidence>
<dbReference type="Pfam" id="PF13445">
    <property type="entry name" value="zf-RING_UBOX"/>
    <property type="match status" value="1"/>
</dbReference>
<dbReference type="InterPro" id="IPR050628">
    <property type="entry name" value="SNF2_RAD54_helicase_TF"/>
</dbReference>
<feature type="domain" description="Helicase C-terminal" evidence="13">
    <location>
        <begin position="945"/>
        <end position="1094"/>
    </location>
</feature>
<dbReference type="Gene3D" id="3.40.50.300">
    <property type="entry name" value="P-loop containing nucleotide triphosphate hydrolases"/>
    <property type="match status" value="2"/>
</dbReference>
<reference evidence="14 15" key="1">
    <citation type="journal article" date="2021" name="Nat. Commun.">
        <title>Genetic determinants of endophytism in the Arabidopsis root mycobiome.</title>
        <authorList>
            <person name="Mesny F."/>
            <person name="Miyauchi S."/>
            <person name="Thiergart T."/>
            <person name="Pickel B."/>
            <person name="Atanasova L."/>
            <person name="Karlsson M."/>
            <person name="Huettel B."/>
            <person name="Barry K.W."/>
            <person name="Haridas S."/>
            <person name="Chen C."/>
            <person name="Bauer D."/>
            <person name="Andreopoulos W."/>
            <person name="Pangilinan J."/>
            <person name="LaButti K."/>
            <person name="Riley R."/>
            <person name="Lipzen A."/>
            <person name="Clum A."/>
            <person name="Drula E."/>
            <person name="Henrissat B."/>
            <person name="Kohler A."/>
            <person name="Grigoriev I.V."/>
            <person name="Martin F.M."/>
            <person name="Hacquard S."/>
        </authorList>
    </citation>
    <scope>NUCLEOTIDE SEQUENCE [LARGE SCALE GENOMIC DNA]</scope>
    <source>
        <strain evidence="14 15">MPI-CAGE-CH-0241</strain>
    </source>
</reference>
<evidence type="ECO:0000256" key="6">
    <source>
        <dbReference type="ARBA" id="ARBA00022806"/>
    </source>
</evidence>
<feature type="domain" description="RING-type" evidence="11">
    <location>
        <begin position="754"/>
        <end position="806"/>
    </location>
</feature>
<feature type="compositionally biased region" description="Basic residues" evidence="10">
    <location>
        <begin position="885"/>
        <end position="902"/>
    </location>
</feature>
<feature type="domain" description="Helicase ATP-binding" evidence="12">
    <location>
        <begin position="408"/>
        <end position="597"/>
    </location>
</feature>
<evidence type="ECO:0000256" key="3">
    <source>
        <dbReference type="ARBA" id="ARBA00022741"/>
    </source>
</evidence>
<evidence type="ECO:0000259" key="11">
    <source>
        <dbReference type="PROSITE" id="PS50089"/>
    </source>
</evidence>
<proteinExistence type="inferred from homology"/>
<dbReference type="AlphaFoldDB" id="A0A9P8W514"/>
<dbReference type="Gene3D" id="3.40.50.10810">
    <property type="entry name" value="Tandem AAA-ATPase domain"/>
    <property type="match status" value="1"/>
</dbReference>
<evidence type="ECO:0000313" key="15">
    <source>
        <dbReference type="Proteomes" id="UP000777438"/>
    </source>
</evidence>
<dbReference type="GO" id="GO:0008094">
    <property type="term" value="F:ATP-dependent activity, acting on DNA"/>
    <property type="evidence" value="ECO:0007669"/>
    <property type="project" value="TreeGrafter"/>
</dbReference>
<dbReference type="InterPro" id="IPR001841">
    <property type="entry name" value="Znf_RING"/>
</dbReference>
<feature type="region of interest" description="Disordered" evidence="10">
    <location>
        <begin position="42"/>
        <end position="115"/>
    </location>
</feature>
<evidence type="ECO:0000256" key="1">
    <source>
        <dbReference type="ARBA" id="ARBA00007025"/>
    </source>
</evidence>
<dbReference type="InterPro" id="IPR038718">
    <property type="entry name" value="SNF2-like_sf"/>
</dbReference>
<dbReference type="CDD" id="cd18008">
    <property type="entry name" value="DEXDc_SHPRH-like"/>
    <property type="match status" value="1"/>
</dbReference>
<dbReference type="Pfam" id="PF00271">
    <property type="entry name" value="Helicase_C"/>
    <property type="match status" value="1"/>
</dbReference>
<keyword evidence="4 9" id="KW-0863">Zinc-finger</keyword>
<dbReference type="Proteomes" id="UP000777438">
    <property type="component" value="Unassembled WGS sequence"/>
</dbReference>
<keyword evidence="3" id="KW-0547">Nucleotide-binding</keyword>
<dbReference type="SUPFAM" id="SSF57850">
    <property type="entry name" value="RING/U-box"/>
    <property type="match status" value="1"/>
</dbReference>
<name>A0A9P8W514_9HYPO</name>
<dbReference type="InterPro" id="IPR049730">
    <property type="entry name" value="SNF2/RAD54-like_C"/>
</dbReference>
<dbReference type="PROSITE" id="PS51194">
    <property type="entry name" value="HELICASE_CTER"/>
    <property type="match status" value="1"/>
</dbReference>
<dbReference type="GO" id="GO:0004386">
    <property type="term" value="F:helicase activity"/>
    <property type="evidence" value="ECO:0007669"/>
    <property type="project" value="UniProtKB-KW"/>
</dbReference>
<keyword evidence="6" id="KW-0347">Helicase</keyword>
<dbReference type="InterPro" id="IPR001650">
    <property type="entry name" value="Helicase_C-like"/>
</dbReference>
<dbReference type="GO" id="GO:0016787">
    <property type="term" value="F:hydrolase activity"/>
    <property type="evidence" value="ECO:0007669"/>
    <property type="project" value="UniProtKB-KW"/>
</dbReference>
<dbReference type="Gene3D" id="3.30.40.10">
    <property type="entry name" value="Zinc/RING finger domain, C3HC4 (zinc finger)"/>
    <property type="match status" value="1"/>
</dbReference>
<feature type="region of interest" description="Disordered" evidence="10">
    <location>
        <begin position="829"/>
        <end position="907"/>
    </location>
</feature>
<organism evidence="14 15">
    <name type="scientific">Thelonectria olida</name>
    <dbReference type="NCBI Taxonomy" id="1576542"/>
    <lineage>
        <taxon>Eukaryota</taxon>
        <taxon>Fungi</taxon>
        <taxon>Dikarya</taxon>
        <taxon>Ascomycota</taxon>
        <taxon>Pezizomycotina</taxon>
        <taxon>Sordariomycetes</taxon>
        <taxon>Hypocreomycetidae</taxon>
        <taxon>Hypocreales</taxon>
        <taxon>Nectriaceae</taxon>
        <taxon>Thelonectria</taxon>
    </lineage>
</organism>
<evidence type="ECO:0000256" key="7">
    <source>
        <dbReference type="ARBA" id="ARBA00022833"/>
    </source>
</evidence>
<evidence type="ECO:0000259" key="13">
    <source>
        <dbReference type="PROSITE" id="PS51194"/>
    </source>
</evidence>
<protein>
    <submittedName>
        <fullName evidence="14">SNF2 family N-terminal domain-containing protein</fullName>
    </submittedName>
</protein>
<dbReference type="PANTHER" id="PTHR45626:SF16">
    <property type="entry name" value="ATP-DEPENDENT HELICASE ULS1"/>
    <property type="match status" value="1"/>
</dbReference>
<dbReference type="InterPro" id="IPR000330">
    <property type="entry name" value="SNF2_N"/>
</dbReference>
<dbReference type="PROSITE" id="PS51192">
    <property type="entry name" value="HELICASE_ATP_BIND_1"/>
    <property type="match status" value="1"/>
</dbReference>
<evidence type="ECO:0000256" key="2">
    <source>
        <dbReference type="ARBA" id="ARBA00022723"/>
    </source>
</evidence>
<dbReference type="OrthoDB" id="423559at2759"/>
<feature type="compositionally biased region" description="Acidic residues" evidence="10">
    <location>
        <begin position="837"/>
        <end position="849"/>
    </location>
</feature>
<keyword evidence="8" id="KW-0067">ATP-binding</keyword>
<feature type="compositionally biased region" description="Acidic residues" evidence="10">
    <location>
        <begin position="103"/>
        <end position="115"/>
    </location>
</feature>
<dbReference type="PANTHER" id="PTHR45626">
    <property type="entry name" value="TRANSCRIPTION TERMINATION FACTOR 2-RELATED"/>
    <property type="match status" value="1"/>
</dbReference>
<keyword evidence="15" id="KW-1185">Reference proteome</keyword>
<dbReference type="InterPro" id="IPR014001">
    <property type="entry name" value="Helicase_ATP-bd"/>
</dbReference>